<keyword evidence="6" id="KW-1185">Reference proteome</keyword>
<dbReference type="Pfam" id="PF00588">
    <property type="entry name" value="SpoU_methylase"/>
    <property type="match status" value="1"/>
</dbReference>
<dbReference type="GO" id="GO:0005829">
    <property type="term" value="C:cytosol"/>
    <property type="evidence" value="ECO:0007669"/>
    <property type="project" value="TreeGrafter"/>
</dbReference>
<dbReference type="GO" id="GO:0008173">
    <property type="term" value="F:RNA methyltransferase activity"/>
    <property type="evidence" value="ECO:0007669"/>
    <property type="project" value="InterPro"/>
</dbReference>
<feature type="domain" description="RNA 2-O ribose methyltransferase substrate binding" evidence="4">
    <location>
        <begin position="16"/>
        <end position="91"/>
    </location>
</feature>
<dbReference type="PANTHER" id="PTHR46429:SF1">
    <property type="entry name" value="23S RRNA (GUANOSINE-2'-O-)-METHYLTRANSFERASE RLMB"/>
    <property type="match status" value="1"/>
</dbReference>
<dbReference type="SMART" id="SM00967">
    <property type="entry name" value="SpoU_sub_bind"/>
    <property type="match status" value="1"/>
</dbReference>
<dbReference type="InterPro" id="IPR029064">
    <property type="entry name" value="Ribosomal_eL30-like_sf"/>
</dbReference>
<dbReference type="InterPro" id="IPR001537">
    <property type="entry name" value="SpoU_MeTrfase"/>
</dbReference>
<evidence type="ECO:0000256" key="3">
    <source>
        <dbReference type="ARBA" id="ARBA00022679"/>
    </source>
</evidence>
<dbReference type="SUPFAM" id="SSF75217">
    <property type="entry name" value="alpha/beta knot"/>
    <property type="match status" value="1"/>
</dbReference>
<proteinExistence type="inferred from homology"/>
<dbReference type="SUPFAM" id="SSF55315">
    <property type="entry name" value="L30e-like"/>
    <property type="match status" value="1"/>
</dbReference>
<dbReference type="Gene3D" id="3.30.1330.30">
    <property type="match status" value="1"/>
</dbReference>
<reference evidence="5" key="1">
    <citation type="journal article" date="2023" name="Int. J. Syst. Evol. Microbiol.">
        <title>&lt;i&gt;Holtiella tumoricola&lt;/i&gt; gen. nov. sp. nov., isolated from a human clinical sample.</title>
        <authorList>
            <person name="Allen-Vercoe E."/>
            <person name="Daigneault M.C."/>
            <person name="Vancuren S.J."/>
            <person name="Cochrane K."/>
            <person name="O'Neal L.L."/>
            <person name="Sankaranarayanan K."/>
            <person name="Lawson P.A."/>
        </authorList>
    </citation>
    <scope>NUCLEOTIDE SEQUENCE</scope>
    <source>
        <strain evidence="5">CC70A</strain>
    </source>
</reference>
<dbReference type="Pfam" id="PF08032">
    <property type="entry name" value="SpoU_sub_bind"/>
    <property type="match status" value="1"/>
</dbReference>
<dbReference type="Proteomes" id="UP001169242">
    <property type="component" value="Unassembled WGS sequence"/>
</dbReference>
<protein>
    <submittedName>
        <fullName evidence="5">23S rRNA (Guanosine(2251)-2'-O)-methyltransferase RlmB</fullName>
    </submittedName>
</protein>
<dbReference type="CDD" id="cd18103">
    <property type="entry name" value="SpoU-like_RlmB"/>
    <property type="match status" value="1"/>
</dbReference>
<dbReference type="InterPro" id="IPR029028">
    <property type="entry name" value="Alpha/beta_knot_MTases"/>
</dbReference>
<dbReference type="InterPro" id="IPR013123">
    <property type="entry name" value="SpoU_subst-bd"/>
</dbReference>
<keyword evidence="2" id="KW-0489">Methyltransferase</keyword>
<sequence>MPVEGEQFETSVDENILFGRNSVIEVLKSGRDIEKILIQSGQVEGSIKKIIGDAKARGIVIQEVEKSRLDELSNGERHQGVVAYASAHKYVEIDEILNDAKAKGEDPFILILENIQDPHNLGAIIRSAHNAGVHGIIISKRRAVGLTSTVSKASAGAIEYTKVAKVANIAQTIEDLKAKGIWVACADMDGEIIYTDNLRGPIGIVIGSEGEGVSRNVKNKCDFVVRIPMYGKVTSLNASVAASILAYEVVRQRHF</sequence>
<accession>A0AA42DPN7</accession>
<comment type="caution">
    <text evidence="5">The sequence shown here is derived from an EMBL/GenBank/DDBJ whole genome shotgun (WGS) entry which is preliminary data.</text>
</comment>
<keyword evidence="3" id="KW-0808">Transferase</keyword>
<dbReference type="FunFam" id="3.40.1280.10:FF:000008">
    <property type="entry name" value="Group 3 RNA methyltransferase TrmH"/>
    <property type="match status" value="1"/>
</dbReference>
<evidence type="ECO:0000313" key="5">
    <source>
        <dbReference type="EMBL" id="MDA3732702.1"/>
    </source>
</evidence>
<dbReference type="Gene3D" id="3.40.1280.10">
    <property type="match status" value="1"/>
</dbReference>
<dbReference type="GO" id="GO:0003723">
    <property type="term" value="F:RNA binding"/>
    <property type="evidence" value="ECO:0007669"/>
    <property type="project" value="InterPro"/>
</dbReference>
<dbReference type="GO" id="GO:0032259">
    <property type="term" value="P:methylation"/>
    <property type="evidence" value="ECO:0007669"/>
    <property type="project" value="UniProtKB-KW"/>
</dbReference>
<evidence type="ECO:0000259" key="4">
    <source>
        <dbReference type="SMART" id="SM00967"/>
    </source>
</evidence>
<dbReference type="GO" id="GO:0006396">
    <property type="term" value="P:RNA processing"/>
    <property type="evidence" value="ECO:0007669"/>
    <property type="project" value="InterPro"/>
</dbReference>
<evidence type="ECO:0000256" key="1">
    <source>
        <dbReference type="ARBA" id="ARBA00007228"/>
    </source>
</evidence>
<dbReference type="NCBIfam" id="TIGR00186">
    <property type="entry name" value="rRNA_methyl_3"/>
    <property type="match status" value="1"/>
</dbReference>
<organism evidence="5 6">
    <name type="scientific">Holtiella tumoricola</name>
    <dbReference type="NCBI Taxonomy" id="3018743"/>
    <lineage>
        <taxon>Bacteria</taxon>
        <taxon>Bacillati</taxon>
        <taxon>Bacillota</taxon>
        <taxon>Clostridia</taxon>
        <taxon>Lachnospirales</taxon>
        <taxon>Cellulosilyticaceae</taxon>
        <taxon>Holtiella</taxon>
    </lineage>
</organism>
<dbReference type="InterPro" id="IPR029026">
    <property type="entry name" value="tRNA_m1G_MTases_N"/>
</dbReference>
<name>A0AA42DPN7_9FIRM</name>
<dbReference type="InterPro" id="IPR004441">
    <property type="entry name" value="rRNA_MeTrfase_TrmH"/>
</dbReference>
<evidence type="ECO:0000256" key="2">
    <source>
        <dbReference type="ARBA" id="ARBA00022603"/>
    </source>
</evidence>
<gene>
    <name evidence="5" type="primary">rlmB</name>
    <name evidence="5" type="ORF">PBV87_14510</name>
</gene>
<dbReference type="PANTHER" id="PTHR46429">
    <property type="entry name" value="23S RRNA (GUANOSINE-2'-O-)-METHYLTRANSFERASE RLMB"/>
    <property type="match status" value="1"/>
</dbReference>
<dbReference type="RefSeq" id="WP_053986366.1">
    <property type="nucleotide sequence ID" value="NZ_JAQIFT010000053.1"/>
</dbReference>
<dbReference type="EMBL" id="JAQIFT010000053">
    <property type="protein sequence ID" value="MDA3732702.1"/>
    <property type="molecule type" value="Genomic_DNA"/>
</dbReference>
<dbReference type="AlphaFoldDB" id="A0AA42DPN7"/>
<comment type="similarity">
    <text evidence="1">Belongs to the class IV-like SAM-binding methyltransferase superfamily. RNA methyltransferase TrmH family.</text>
</comment>
<evidence type="ECO:0000313" key="6">
    <source>
        <dbReference type="Proteomes" id="UP001169242"/>
    </source>
</evidence>